<dbReference type="InterPro" id="IPR001594">
    <property type="entry name" value="Palmitoyltrfase_DHHC"/>
</dbReference>
<keyword evidence="4 7" id="KW-1133">Transmembrane helix</keyword>
<sequence>MTSQGSRFSRREGASRLTDEVFNMRNLHSYTPKHCGEACCMCCSYSPPCIIFFLIVVLTVGYDAYFITLCLKFHADWRTAFAVICILLGTAASAMLLWAFLGAVTTAAGYVPADPWKYPPTYVGRRKDFQPPAPSSNGGSNPNSVTQLDRANQLRYCASCEQYKPDNAYHCNFCARCTYQFDHHCPAINNCIGRDNYKLFVTFLVYVGVVGFFNGGLMLIGIFALEGGDWNIAWIMFSAFILVLAVTLLSFGLTHVCWICRGQSTMSRHVASFNREGSRRQSRQQLEQSRRAHWDAVLGTDRRWWRMLLPLRPRWPAPEETV</sequence>
<keyword evidence="6 7" id="KW-0012">Acyltransferase</keyword>
<evidence type="ECO:0000256" key="5">
    <source>
        <dbReference type="ARBA" id="ARBA00023136"/>
    </source>
</evidence>
<dbReference type="InterPro" id="IPR039859">
    <property type="entry name" value="PFA4/ZDH16/20/ERF2-like"/>
</dbReference>
<feature type="transmembrane region" description="Helical" evidence="7">
    <location>
        <begin position="80"/>
        <end position="101"/>
    </location>
</feature>
<dbReference type="Proteomes" id="UP000284403">
    <property type="component" value="Unassembled WGS sequence"/>
</dbReference>
<keyword evidence="10" id="KW-1185">Reference proteome</keyword>
<dbReference type="Pfam" id="PF01529">
    <property type="entry name" value="DHHC"/>
    <property type="match status" value="1"/>
</dbReference>
<dbReference type="OrthoDB" id="331948at2759"/>
<evidence type="ECO:0000256" key="6">
    <source>
        <dbReference type="ARBA" id="ARBA00023315"/>
    </source>
</evidence>
<dbReference type="PROSITE" id="PS50216">
    <property type="entry name" value="DHHC"/>
    <property type="match status" value="1"/>
</dbReference>
<dbReference type="GO" id="GO:0016020">
    <property type="term" value="C:membrane"/>
    <property type="evidence" value="ECO:0007669"/>
    <property type="project" value="UniProtKB-SubCell"/>
</dbReference>
<dbReference type="EC" id="2.3.1.225" evidence="7"/>
<evidence type="ECO:0000256" key="4">
    <source>
        <dbReference type="ARBA" id="ARBA00022989"/>
    </source>
</evidence>
<comment type="similarity">
    <text evidence="7">Belongs to the DHHC palmitoyltransferase family.</text>
</comment>
<evidence type="ECO:0000256" key="2">
    <source>
        <dbReference type="ARBA" id="ARBA00022679"/>
    </source>
</evidence>
<proteinExistence type="inferred from homology"/>
<dbReference type="GeneID" id="40313749"/>
<gene>
    <name evidence="9" type="ORF">Tco025E_00138</name>
</gene>
<comment type="catalytic activity">
    <reaction evidence="7">
        <text>L-cysteinyl-[protein] + hexadecanoyl-CoA = S-hexadecanoyl-L-cysteinyl-[protein] + CoA</text>
        <dbReference type="Rhea" id="RHEA:36683"/>
        <dbReference type="Rhea" id="RHEA-COMP:10131"/>
        <dbReference type="Rhea" id="RHEA-COMP:11032"/>
        <dbReference type="ChEBI" id="CHEBI:29950"/>
        <dbReference type="ChEBI" id="CHEBI:57287"/>
        <dbReference type="ChEBI" id="CHEBI:57379"/>
        <dbReference type="ChEBI" id="CHEBI:74151"/>
        <dbReference type="EC" id="2.3.1.225"/>
    </reaction>
</comment>
<evidence type="ECO:0000259" key="8">
    <source>
        <dbReference type="Pfam" id="PF01529"/>
    </source>
</evidence>
<keyword evidence="2 7" id="KW-0808">Transferase</keyword>
<evidence type="ECO:0000256" key="1">
    <source>
        <dbReference type="ARBA" id="ARBA00004141"/>
    </source>
</evidence>
<organism evidence="9 10">
    <name type="scientific">Trypanosoma conorhini</name>
    <dbReference type="NCBI Taxonomy" id="83891"/>
    <lineage>
        <taxon>Eukaryota</taxon>
        <taxon>Discoba</taxon>
        <taxon>Euglenozoa</taxon>
        <taxon>Kinetoplastea</taxon>
        <taxon>Metakinetoplastina</taxon>
        <taxon>Trypanosomatida</taxon>
        <taxon>Trypanosomatidae</taxon>
        <taxon>Trypanosoma</taxon>
    </lineage>
</organism>
<keyword evidence="5 7" id="KW-0472">Membrane</keyword>
<comment type="caution">
    <text evidence="9">The sequence shown here is derived from an EMBL/GenBank/DDBJ whole genome shotgun (WGS) entry which is preliminary data.</text>
</comment>
<name>A0A3R7P1Y0_9TRYP</name>
<feature type="transmembrane region" description="Helical" evidence="7">
    <location>
        <begin position="231"/>
        <end position="259"/>
    </location>
</feature>
<dbReference type="GO" id="GO:0019706">
    <property type="term" value="F:protein-cysteine S-palmitoyltransferase activity"/>
    <property type="evidence" value="ECO:0007669"/>
    <property type="project" value="UniProtKB-EC"/>
</dbReference>
<comment type="domain">
    <text evidence="7">The DHHC domain is required for palmitoyltransferase activity.</text>
</comment>
<dbReference type="PANTHER" id="PTHR12246">
    <property type="entry name" value="PALMITOYLTRANSFERASE ZDHHC16"/>
    <property type="match status" value="1"/>
</dbReference>
<dbReference type="RefSeq" id="XP_029232783.1">
    <property type="nucleotide sequence ID" value="XM_029367087.1"/>
</dbReference>
<feature type="transmembrane region" description="Helical" evidence="7">
    <location>
        <begin position="203"/>
        <end position="225"/>
    </location>
</feature>
<accession>A0A3R7P1Y0</accession>
<feature type="domain" description="Palmitoyltransferase DHHC" evidence="8">
    <location>
        <begin position="152"/>
        <end position="266"/>
    </location>
</feature>
<evidence type="ECO:0000313" key="10">
    <source>
        <dbReference type="Proteomes" id="UP000284403"/>
    </source>
</evidence>
<dbReference type="AlphaFoldDB" id="A0A3R7P1Y0"/>
<keyword evidence="3 7" id="KW-0812">Transmembrane</keyword>
<comment type="subcellular location">
    <subcellularLocation>
        <location evidence="1">Membrane</location>
        <topology evidence="1">Multi-pass membrane protein</topology>
    </subcellularLocation>
</comment>
<protein>
    <recommendedName>
        <fullName evidence="7">Palmitoyltransferase</fullName>
        <ecNumber evidence="7">2.3.1.225</ecNumber>
    </recommendedName>
</protein>
<evidence type="ECO:0000256" key="7">
    <source>
        <dbReference type="RuleBase" id="RU079119"/>
    </source>
</evidence>
<dbReference type="EMBL" id="MKKU01000002">
    <property type="protein sequence ID" value="RNF27577.1"/>
    <property type="molecule type" value="Genomic_DNA"/>
</dbReference>
<evidence type="ECO:0000256" key="3">
    <source>
        <dbReference type="ARBA" id="ARBA00022692"/>
    </source>
</evidence>
<reference evidence="9 10" key="1">
    <citation type="journal article" date="2018" name="BMC Genomics">
        <title>Genomic comparison of Trypanosoma conorhini and Trypanosoma rangeli to Trypanosoma cruzi strains of high and low virulence.</title>
        <authorList>
            <person name="Bradwell K.R."/>
            <person name="Koparde V.N."/>
            <person name="Matveyev A.V."/>
            <person name="Serrano M.G."/>
            <person name="Alves J.M."/>
            <person name="Parikh H."/>
            <person name="Huang B."/>
            <person name="Lee V."/>
            <person name="Espinosa-Alvarez O."/>
            <person name="Ortiz P.A."/>
            <person name="Costa-Martins A.G."/>
            <person name="Teixeira M.M."/>
            <person name="Buck G.A."/>
        </authorList>
    </citation>
    <scope>NUCLEOTIDE SEQUENCE [LARGE SCALE GENOMIC DNA]</scope>
    <source>
        <strain evidence="9 10">025E</strain>
    </source>
</reference>
<evidence type="ECO:0000313" key="9">
    <source>
        <dbReference type="EMBL" id="RNF27577.1"/>
    </source>
</evidence>
<feature type="transmembrane region" description="Helical" evidence="7">
    <location>
        <begin position="51"/>
        <end position="74"/>
    </location>
</feature>